<dbReference type="Pfam" id="PF05186">
    <property type="entry name" value="Dpy-30"/>
    <property type="match status" value="1"/>
</dbReference>
<dbReference type="AlphaFoldDB" id="A0AA39WBS7"/>
<evidence type="ECO:0000313" key="5">
    <source>
        <dbReference type="EMBL" id="KAK0613018.1"/>
    </source>
</evidence>
<dbReference type="EMBL" id="JAULSR010000008">
    <property type="protein sequence ID" value="KAK0613018.1"/>
    <property type="molecule type" value="Genomic_DNA"/>
</dbReference>
<dbReference type="InterPro" id="IPR007858">
    <property type="entry name" value="Dpy-30_motif"/>
</dbReference>
<dbReference type="Gene3D" id="1.20.890.10">
    <property type="entry name" value="cAMP-dependent protein kinase regulatory subunit, dimerization-anchoring domain"/>
    <property type="match status" value="1"/>
</dbReference>
<dbReference type="GO" id="GO:0005634">
    <property type="term" value="C:nucleus"/>
    <property type="evidence" value="ECO:0007669"/>
    <property type="project" value="UniProtKB-SubCell"/>
</dbReference>
<comment type="subcellular location">
    <subcellularLocation>
        <location evidence="1">Nucleus</location>
    </subcellularLocation>
</comment>
<accession>A0AA39WBS7</accession>
<evidence type="ECO:0000256" key="1">
    <source>
        <dbReference type="ARBA" id="ARBA00004123"/>
    </source>
</evidence>
<feature type="non-terminal residue" evidence="5">
    <location>
        <position position="1"/>
    </location>
</feature>
<gene>
    <name evidence="5" type="ORF">B0T17DRAFT_499272</name>
</gene>
<name>A0AA39WBS7_9PEZI</name>
<sequence length="97" mass="10404">APSPLPARMGTPMRNTAASGEADKATSRAASAHPDQGFTMPTEAPLHGAPVRQYLNTKVSGALLEGMKKIAKERPKDPLRVLGEFLLQRSRELEGII</sequence>
<comment type="similarity">
    <text evidence="2">Belongs to the dpy-30 family.</text>
</comment>
<evidence type="ECO:0000313" key="6">
    <source>
        <dbReference type="Proteomes" id="UP001174934"/>
    </source>
</evidence>
<evidence type="ECO:0000256" key="4">
    <source>
        <dbReference type="SAM" id="MobiDB-lite"/>
    </source>
</evidence>
<proteinExistence type="inferred from homology"/>
<dbReference type="Proteomes" id="UP001174934">
    <property type="component" value="Unassembled WGS sequence"/>
</dbReference>
<reference evidence="5" key="1">
    <citation type="submission" date="2023-06" db="EMBL/GenBank/DDBJ databases">
        <title>Genome-scale phylogeny and comparative genomics of the fungal order Sordariales.</title>
        <authorList>
            <consortium name="Lawrence Berkeley National Laboratory"/>
            <person name="Hensen N."/>
            <person name="Bonometti L."/>
            <person name="Westerberg I."/>
            <person name="Brannstrom I.O."/>
            <person name="Guillou S."/>
            <person name="Cros-Aarteil S."/>
            <person name="Calhoun S."/>
            <person name="Haridas S."/>
            <person name="Kuo A."/>
            <person name="Mondo S."/>
            <person name="Pangilinan J."/>
            <person name="Riley R."/>
            <person name="LaButti K."/>
            <person name="Andreopoulos B."/>
            <person name="Lipzen A."/>
            <person name="Chen C."/>
            <person name="Yanf M."/>
            <person name="Daum C."/>
            <person name="Ng V."/>
            <person name="Clum A."/>
            <person name="Steindorff A."/>
            <person name="Ohm R."/>
            <person name="Martin F."/>
            <person name="Silar P."/>
            <person name="Natvig D."/>
            <person name="Lalanne C."/>
            <person name="Gautier V."/>
            <person name="Ament-velasquez S.L."/>
            <person name="Kruys A."/>
            <person name="Hutchinson M.I."/>
            <person name="Powell A.J."/>
            <person name="Barry K."/>
            <person name="Miller A.N."/>
            <person name="Grigoriev I.V."/>
            <person name="Debuchy R."/>
            <person name="Gladieux P."/>
            <person name="Thoren M.H."/>
            <person name="Johannesson H."/>
        </authorList>
    </citation>
    <scope>NUCLEOTIDE SEQUENCE</scope>
    <source>
        <strain evidence="5">SMH3391-2</strain>
    </source>
</reference>
<dbReference type="CDD" id="cd22965">
    <property type="entry name" value="DD_DPY30_SDC1"/>
    <property type="match status" value="1"/>
</dbReference>
<protein>
    <submittedName>
        <fullName evidence="5">Uncharacterized protein</fullName>
    </submittedName>
</protein>
<evidence type="ECO:0000256" key="3">
    <source>
        <dbReference type="ARBA" id="ARBA00023242"/>
    </source>
</evidence>
<keyword evidence="6" id="KW-1185">Reference proteome</keyword>
<dbReference type="InterPro" id="IPR049629">
    <property type="entry name" value="DPY30_SDC1_DD"/>
</dbReference>
<keyword evidence="3" id="KW-0539">Nucleus</keyword>
<evidence type="ECO:0000256" key="2">
    <source>
        <dbReference type="ARBA" id="ARBA00010849"/>
    </source>
</evidence>
<feature type="region of interest" description="Disordered" evidence="4">
    <location>
        <begin position="1"/>
        <end position="42"/>
    </location>
</feature>
<comment type="caution">
    <text evidence="5">The sequence shown here is derived from an EMBL/GenBank/DDBJ whole genome shotgun (WGS) entry which is preliminary data.</text>
</comment>
<organism evidence="5 6">
    <name type="scientific">Bombardia bombarda</name>
    <dbReference type="NCBI Taxonomy" id="252184"/>
    <lineage>
        <taxon>Eukaryota</taxon>
        <taxon>Fungi</taxon>
        <taxon>Dikarya</taxon>
        <taxon>Ascomycota</taxon>
        <taxon>Pezizomycotina</taxon>
        <taxon>Sordariomycetes</taxon>
        <taxon>Sordariomycetidae</taxon>
        <taxon>Sordariales</taxon>
        <taxon>Lasiosphaeriaceae</taxon>
        <taxon>Bombardia</taxon>
    </lineage>
</organism>